<accession>A0A069PAU3</accession>
<reference evidence="1 2" key="1">
    <citation type="submission" date="2014-03" db="EMBL/GenBank/DDBJ databases">
        <title>Draft Genome Sequences of Four Burkholderia Strains.</title>
        <authorList>
            <person name="Liu X.Y."/>
            <person name="Li C.X."/>
            <person name="Xu J.H."/>
        </authorList>
    </citation>
    <scope>NUCLEOTIDE SEQUENCE [LARGE SCALE GENOMIC DNA]</scope>
    <source>
        <strain evidence="1 2">DSM 50014</strain>
    </source>
</reference>
<sequence>MIDSALIILAKQRLFISGAVIERDIGERFVFTDLGNRVYRRQAHERGIEWAKRWIDNNNYGYGRRQQPAVQ</sequence>
<evidence type="ECO:0000313" key="1">
    <source>
        <dbReference type="EMBL" id="KDR37763.1"/>
    </source>
</evidence>
<organism evidence="1 2">
    <name type="scientific">Caballeronia glathei</name>
    <dbReference type="NCBI Taxonomy" id="60547"/>
    <lineage>
        <taxon>Bacteria</taxon>
        <taxon>Pseudomonadati</taxon>
        <taxon>Pseudomonadota</taxon>
        <taxon>Betaproteobacteria</taxon>
        <taxon>Burkholderiales</taxon>
        <taxon>Burkholderiaceae</taxon>
        <taxon>Caballeronia</taxon>
    </lineage>
</organism>
<dbReference type="AlphaFoldDB" id="A0A069PAU3"/>
<protein>
    <submittedName>
        <fullName evidence="1">Uncharacterized protein</fullName>
    </submittedName>
</protein>
<name>A0A069PAU3_9BURK</name>
<dbReference type="RefSeq" id="WP_051673073.1">
    <property type="nucleotide sequence ID" value="NZ_CADFFX010000064.1"/>
</dbReference>
<keyword evidence="2" id="KW-1185">Reference proteome</keyword>
<proteinExistence type="predicted"/>
<dbReference type="EMBL" id="JFHC01000143">
    <property type="protein sequence ID" value="KDR37763.1"/>
    <property type="molecule type" value="Genomic_DNA"/>
</dbReference>
<evidence type="ECO:0000313" key="2">
    <source>
        <dbReference type="Proteomes" id="UP000027466"/>
    </source>
</evidence>
<gene>
    <name evidence="1" type="ORF">BG61_07785</name>
</gene>
<dbReference type="Proteomes" id="UP000027466">
    <property type="component" value="Unassembled WGS sequence"/>
</dbReference>
<comment type="caution">
    <text evidence="1">The sequence shown here is derived from an EMBL/GenBank/DDBJ whole genome shotgun (WGS) entry which is preliminary data.</text>
</comment>